<dbReference type="AlphaFoldDB" id="A0A9P8Q5C0"/>
<dbReference type="OrthoDB" id="10480040at2759"/>
<comment type="caution">
    <text evidence="2">The sequence shown here is derived from an EMBL/GenBank/DDBJ whole genome shotgun (WGS) entry which is preliminary data.</text>
</comment>
<feature type="signal peptide" evidence="1">
    <location>
        <begin position="1"/>
        <end position="22"/>
    </location>
</feature>
<reference evidence="2" key="1">
    <citation type="journal article" date="2021" name="Open Biol.">
        <title>Shared evolutionary footprints suggest mitochondrial oxidative damage underlies multiple complex I losses in fungi.</title>
        <authorList>
            <person name="Schikora-Tamarit M.A."/>
            <person name="Marcet-Houben M."/>
            <person name="Nosek J."/>
            <person name="Gabaldon T."/>
        </authorList>
    </citation>
    <scope>NUCLEOTIDE SEQUENCE</scope>
    <source>
        <strain evidence="2">CBS2887</strain>
    </source>
</reference>
<sequence>MSDFFLLLVVGLHLVGFQFGSGLQVRVIVTTVTSDLLQSHIDHVGTDTVQEIHGVRNQDQSTVESLQVFFQPDTGFQIQMGSWVIQQQQGWLHEKSLGKGNTHLPTTRHVLGLLVDGDGVEP</sequence>
<protein>
    <recommendedName>
        <fullName evidence="4">Secreted protein</fullName>
    </recommendedName>
</protein>
<accession>A0A9P8Q5C0</accession>
<gene>
    <name evidence="2" type="ORF">WICPIJ_005897</name>
</gene>
<proteinExistence type="predicted"/>
<evidence type="ECO:0008006" key="4">
    <source>
        <dbReference type="Google" id="ProtNLM"/>
    </source>
</evidence>
<reference evidence="2" key="2">
    <citation type="submission" date="2021-01" db="EMBL/GenBank/DDBJ databases">
        <authorList>
            <person name="Schikora-Tamarit M.A."/>
        </authorList>
    </citation>
    <scope>NUCLEOTIDE SEQUENCE</scope>
    <source>
        <strain evidence="2">CBS2887</strain>
    </source>
</reference>
<keyword evidence="1" id="KW-0732">Signal</keyword>
<name>A0A9P8Q5C0_WICPI</name>
<evidence type="ECO:0000313" key="2">
    <source>
        <dbReference type="EMBL" id="KAH3683154.1"/>
    </source>
</evidence>
<evidence type="ECO:0000256" key="1">
    <source>
        <dbReference type="SAM" id="SignalP"/>
    </source>
</evidence>
<dbReference type="EMBL" id="JAEUBG010003218">
    <property type="protein sequence ID" value="KAH3683154.1"/>
    <property type="molecule type" value="Genomic_DNA"/>
</dbReference>
<feature type="chain" id="PRO_5040501805" description="Secreted protein" evidence="1">
    <location>
        <begin position="23"/>
        <end position="122"/>
    </location>
</feature>
<keyword evidence="3" id="KW-1185">Reference proteome</keyword>
<dbReference type="Proteomes" id="UP000774326">
    <property type="component" value="Unassembled WGS sequence"/>
</dbReference>
<organism evidence="2 3">
    <name type="scientific">Wickerhamomyces pijperi</name>
    <name type="common">Yeast</name>
    <name type="synonym">Pichia pijperi</name>
    <dbReference type="NCBI Taxonomy" id="599730"/>
    <lineage>
        <taxon>Eukaryota</taxon>
        <taxon>Fungi</taxon>
        <taxon>Dikarya</taxon>
        <taxon>Ascomycota</taxon>
        <taxon>Saccharomycotina</taxon>
        <taxon>Saccharomycetes</taxon>
        <taxon>Phaffomycetales</taxon>
        <taxon>Wickerhamomycetaceae</taxon>
        <taxon>Wickerhamomyces</taxon>
    </lineage>
</organism>
<evidence type="ECO:0000313" key="3">
    <source>
        <dbReference type="Proteomes" id="UP000774326"/>
    </source>
</evidence>
<dbReference type="AntiFam" id="ANF00142">
    <property type="entry name" value="Shadow ORF (opposite yadG)"/>
</dbReference>